<keyword evidence="1" id="KW-0175">Coiled coil</keyword>
<gene>
    <name evidence="2" type="ORF">TPC1_31125</name>
</gene>
<feature type="non-terminal residue" evidence="2">
    <location>
        <position position="1"/>
    </location>
</feature>
<feature type="coiled-coil region" evidence="1">
    <location>
        <begin position="190"/>
        <end position="373"/>
    </location>
</feature>
<reference evidence="2" key="1">
    <citation type="submission" date="2015-07" db="EMBL/GenBank/DDBJ databases">
        <title>Adaptation to a free-living lifestyle via gene acquisitions in the diplomonad Trepomonas sp. PC1.</title>
        <authorList>
            <person name="Xu F."/>
            <person name="Jerlstrom-Hultqvist J."/>
            <person name="Kolisko M."/>
            <person name="Simpson A.G.B."/>
            <person name="Roger A.J."/>
            <person name="Svard S.G."/>
            <person name="Andersson J.O."/>
        </authorList>
    </citation>
    <scope>NUCLEOTIDE SEQUENCE</scope>
    <source>
        <strain evidence="2">PC1</strain>
    </source>
</reference>
<evidence type="ECO:0000256" key="1">
    <source>
        <dbReference type="SAM" id="Coils"/>
    </source>
</evidence>
<protein>
    <submittedName>
        <fullName evidence="2">Uncharacterized protein</fullName>
    </submittedName>
</protein>
<name>A0A146JXF7_9EUKA</name>
<feature type="coiled-coil region" evidence="1">
    <location>
        <begin position="71"/>
        <end position="126"/>
    </location>
</feature>
<accession>A0A146JXF7</accession>
<proteinExistence type="predicted"/>
<organism evidence="2">
    <name type="scientific">Trepomonas sp. PC1</name>
    <dbReference type="NCBI Taxonomy" id="1076344"/>
    <lineage>
        <taxon>Eukaryota</taxon>
        <taxon>Metamonada</taxon>
        <taxon>Diplomonadida</taxon>
        <taxon>Hexamitidae</taxon>
        <taxon>Hexamitinae</taxon>
        <taxon>Trepomonas</taxon>
    </lineage>
</organism>
<dbReference type="AlphaFoldDB" id="A0A146JXF7"/>
<dbReference type="EMBL" id="GDID01007226">
    <property type="protein sequence ID" value="JAP89380.1"/>
    <property type="molecule type" value="Transcribed_RNA"/>
</dbReference>
<sequence length="404" mass="47938">MSSLLQSLIASQTVKPIDQDLECSLTREIQVLTTQIGGLLKNPPQEKVELNELLETISLMRVQFAKNQVEYSNLQNMNKQIQAEYLNLSQILQKQISQNQKQKQTIFQLELDIKSMQAQLELQKSENQLFSNSQKENINVQTNQLLTQLESYKNSFNQNLILKQNSEEISKLKKLLGQKDTEIQKYISKLNNTVQENIDLNKLIKELQELKDQQRISQKEQFNLAAELQLIKKHEHQQKEMIQKMQDENTELLKHKNQLQTEKTEIQTEVQKLQIENLAKDEKIEQLQRQIVELNEQRVLTQIKEENDELKEKLALLAENQKQMLKDELDEQEKHETEKLELKTQIKEQLDELDRIDKENQQLKKHYELIERQNQILQCHFQNSEDAHKYTELLQQEVNLIRRE</sequence>
<evidence type="ECO:0000313" key="2">
    <source>
        <dbReference type="EMBL" id="JAP89380.1"/>
    </source>
</evidence>